<sequence length="169" mass="19169">MVIVCASLSILCVVTWLLRCRRDQLRHKEEQERQRDIDSYKDKQVNKSFSKRAVADTVTEPKRAESVLSEQSKNGSQKEVASTNSEAMPGETLGQYEARVKQTYVSRPLERIKEESTPVRNKRLDTASVTASLETLQRNDSKVNVFPADKMEEIDLNPGLNSVINLETI</sequence>
<comment type="caution">
    <text evidence="3">The sequence shown here is derived from an EMBL/GenBank/DDBJ whole genome shotgun (WGS) entry which is preliminary data.</text>
</comment>
<evidence type="ECO:0000313" key="4">
    <source>
        <dbReference type="Proteomes" id="UP000252519"/>
    </source>
</evidence>
<dbReference type="Proteomes" id="UP000252519">
    <property type="component" value="Unassembled WGS sequence"/>
</dbReference>
<feature type="region of interest" description="Disordered" evidence="1">
    <location>
        <begin position="51"/>
        <end position="99"/>
    </location>
</feature>
<feature type="signal peptide" evidence="2">
    <location>
        <begin position="1"/>
        <end position="20"/>
    </location>
</feature>
<keyword evidence="4" id="KW-1185">Reference proteome</keyword>
<keyword evidence="2" id="KW-0732">Signal</keyword>
<feature type="chain" id="PRO_5016727667" evidence="2">
    <location>
        <begin position="21"/>
        <end position="169"/>
    </location>
</feature>
<gene>
    <name evidence="3" type="ORF">ANCCAN_00434</name>
</gene>
<name>A0A368H9T7_ANCCA</name>
<evidence type="ECO:0000256" key="1">
    <source>
        <dbReference type="SAM" id="MobiDB-lite"/>
    </source>
</evidence>
<accession>A0A368H9T7</accession>
<evidence type="ECO:0000256" key="2">
    <source>
        <dbReference type="SAM" id="SignalP"/>
    </source>
</evidence>
<organism evidence="3 4">
    <name type="scientific">Ancylostoma caninum</name>
    <name type="common">Dog hookworm</name>
    <dbReference type="NCBI Taxonomy" id="29170"/>
    <lineage>
        <taxon>Eukaryota</taxon>
        <taxon>Metazoa</taxon>
        <taxon>Ecdysozoa</taxon>
        <taxon>Nematoda</taxon>
        <taxon>Chromadorea</taxon>
        <taxon>Rhabditida</taxon>
        <taxon>Rhabditina</taxon>
        <taxon>Rhabditomorpha</taxon>
        <taxon>Strongyloidea</taxon>
        <taxon>Ancylostomatidae</taxon>
        <taxon>Ancylostomatinae</taxon>
        <taxon>Ancylostoma</taxon>
    </lineage>
</organism>
<reference evidence="3 4" key="1">
    <citation type="submission" date="2014-10" db="EMBL/GenBank/DDBJ databases">
        <title>Draft genome of the hookworm Ancylostoma caninum.</title>
        <authorList>
            <person name="Mitreva M."/>
        </authorList>
    </citation>
    <scope>NUCLEOTIDE SEQUENCE [LARGE SCALE GENOMIC DNA]</scope>
    <source>
        <strain evidence="3 4">Baltimore</strain>
    </source>
</reference>
<dbReference type="EMBL" id="JOJR01000002">
    <property type="protein sequence ID" value="RCN53371.1"/>
    <property type="molecule type" value="Genomic_DNA"/>
</dbReference>
<evidence type="ECO:0000313" key="3">
    <source>
        <dbReference type="EMBL" id="RCN53371.1"/>
    </source>
</evidence>
<protein>
    <submittedName>
        <fullName evidence="3">Uncharacterized protein</fullName>
    </submittedName>
</protein>
<feature type="compositionally biased region" description="Polar residues" evidence="1">
    <location>
        <begin position="68"/>
        <end position="86"/>
    </location>
</feature>
<proteinExistence type="predicted"/>
<dbReference type="AlphaFoldDB" id="A0A368H9T7"/>
<dbReference type="OrthoDB" id="5826461at2759"/>